<dbReference type="Proteomes" id="UP000298179">
    <property type="component" value="Unassembled WGS sequence"/>
</dbReference>
<dbReference type="GO" id="GO:0033389">
    <property type="term" value="P:putrescine biosynthetic process from arginine, via agmatine"/>
    <property type="evidence" value="ECO:0007669"/>
    <property type="project" value="TreeGrafter"/>
</dbReference>
<comment type="caution">
    <text evidence="5">The sequence shown here is derived from an EMBL/GenBank/DDBJ whole genome shotgun (WGS) entry which is preliminary data.</text>
</comment>
<name>A0A4Y8RLY8_9HYPH</name>
<keyword evidence="2" id="KW-0378">Hydrolase</keyword>
<keyword evidence="1 3" id="KW-0479">Metal-binding</keyword>
<dbReference type="OrthoDB" id="9788689at2"/>
<dbReference type="PROSITE" id="PS51409">
    <property type="entry name" value="ARGINASE_2"/>
    <property type="match status" value="1"/>
</dbReference>
<gene>
    <name evidence="5" type="ORF">E3C22_11895</name>
</gene>
<sequence length="315" mass="33837">MARIDRPYVGIPSFLRAPICEDLSKLDAKIGVYGVPFDEGSPFYPGSRMGPRAIREHSLRFCGGLYDPATRRQFLVEERERGLIADVGDVDIAPTNVERTFDNITATVRGILDRGAMPVGLGGDHSIAYPIFRAFDRKVHILHFDAHMDYAPEANGLRYTNGHAFRHMAAMDTALSLTQVGIRSLRSDGRDHAAIEAGGNRVVAMPEARMLGAEGIAGLVPDGAPVYVSIDIDALDISLVPGCVSGEPDGFLYGELRDALKAVAERCEVVGFDLVEVNPALDVGTGATAYLAATIVLGFLGEICAQPRWKAAIAA</sequence>
<dbReference type="InterPro" id="IPR006035">
    <property type="entry name" value="Ureohydrolase"/>
</dbReference>
<proteinExistence type="inferred from homology"/>
<organism evidence="5 6">
    <name type="scientific">Jiella endophytica</name>
    <dbReference type="NCBI Taxonomy" id="2558362"/>
    <lineage>
        <taxon>Bacteria</taxon>
        <taxon>Pseudomonadati</taxon>
        <taxon>Pseudomonadota</taxon>
        <taxon>Alphaproteobacteria</taxon>
        <taxon>Hyphomicrobiales</taxon>
        <taxon>Aurantimonadaceae</taxon>
        <taxon>Jiella</taxon>
    </lineage>
</organism>
<dbReference type="PANTHER" id="PTHR11358:SF26">
    <property type="entry name" value="GUANIDINO ACID HYDROLASE, MITOCHONDRIAL"/>
    <property type="match status" value="1"/>
</dbReference>
<dbReference type="PIRSF" id="PIRSF036979">
    <property type="entry name" value="Arginase"/>
    <property type="match status" value="1"/>
</dbReference>
<evidence type="ECO:0000313" key="6">
    <source>
        <dbReference type="Proteomes" id="UP000298179"/>
    </source>
</evidence>
<dbReference type="AlphaFoldDB" id="A0A4Y8RLY8"/>
<evidence type="ECO:0000256" key="1">
    <source>
        <dbReference type="ARBA" id="ARBA00022723"/>
    </source>
</evidence>
<evidence type="ECO:0000313" key="5">
    <source>
        <dbReference type="EMBL" id="TFF23133.1"/>
    </source>
</evidence>
<feature type="binding site" evidence="3">
    <location>
        <position position="145"/>
    </location>
    <ligand>
        <name>Mn(2+)</name>
        <dbReference type="ChEBI" id="CHEBI:29035"/>
        <label>1</label>
    </ligand>
</feature>
<feature type="binding site" evidence="3">
    <location>
        <position position="125"/>
    </location>
    <ligand>
        <name>Mn(2+)</name>
        <dbReference type="ChEBI" id="CHEBI:29035"/>
        <label>1</label>
    </ligand>
</feature>
<dbReference type="RefSeq" id="WP_134762238.1">
    <property type="nucleotide sequence ID" value="NZ_SOZD01000003.1"/>
</dbReference>
<dbReference type="SUPFAM" id="SSF52768">
    <property type="entry name" value="Arginase/deacetylase"/>
    <property type="match status" value="1"/>
</dbReference>
<reference evidence="5 6" key="1">
    <citation type="submission" date="2019-03" db="EMBL/GenBank/DDBJ databases">
        <title>Jiella endophytica sp. nov., a novel endophytic bacterium isolated from root of Ficus microcarpa Linn. f.</title>
        <authorList>
            <person name="Tuo L."/>
        </authorList>
    </citation>
    <scope>NUCLEOTIDE SEQUENCE [LARGE SCALE GENOMIC DNA]</scope>
    <source>
        <strain evidence="5 6">CBS5Q-3</strain>
    </source>
</reference>
<dbReference type="Pfam" id="PF00491">
    <property type="entry name" value="Arginase"/>
    <property type="match status" value="1"/>
</dbReference>
<feature type="binding site" evidence="3">
    <location>
        <position position="231"/>
    </location>
    <ligand>
        <name>Mn(2+)</name>
        <dbReference type="ChEBI" id="CHEBI:29035"/>
        <label>1</label>
    </ligand>
</feature>
<dbReference type="PANTHER" id="PTHR11358">
    <property type="entry name" value="ARGINASE/AGMATINASE"/>
    <property type="match status" value="1"/>
</dbReference>
<comment type="similarity">
    <text evidence="4">Belongs to the arginase family.</text>
</comment>
<keyword evidence="6" id="KW-1185">Reference proteome</keyword>
<keyword evidence="3" id="KW-0464">Manganese</keyword>
<evidence type="ECO:0000256" key="4">
    <source>
        <dbReference type="PROSITE-ProRule" id="PRU00742"/>
    </source>
</evidence>
<protein>
    <submittedName>
        <fullName evidence="5">Arginase</fullName>
    </submittedName>
</protein>
<feature type="binding site" evidence="3">
    <location>
        <position position="147"/>
    </location>
    <ligand>
        <name>Mn(2+)</name>
        <dbReference type="ChEBI" id="CHEBI:29035"/>
        <label>1</label>
    </ligand>
</feature>
<dbReference type="GO" id="GO:0008783">
    <property type="term" value="F:agmatinase activity"/>
    <property type="evidence" value="ECO:0007669"/>
    <property type="project" value="TreeGrafter"/>
</dbReference>
<dbReference type="EMBL" id="SOZD01000003">
    <property type="protein sequence ID" value="TFF23133.1"/>
    <property type="molecule type" value="Genomic_DNA"/>
</dbReference>
<comment type="cofactor">
    <cofactor evidence="3">
        <name>Mn(2+)</name>
        <dbReference type="ChEBI" id="CHEBI:29035"/>
    </cofactor>
    <text evidence="3">Binds 2 manganese ions per subunit.</text>
</comment>
<dbReference type="Gene3D" id="3.40.800.10">
    <property type="entry name" value="Ureohydrolase domain"/>
    <property type="match status" value="1"/>
</dbReference>
<feature type="binding site" evidence="3">
    <location>
        <position position="233"/>
    </location>
    <ligand>
        <name>Mn(2+)</name>
        <dbReference type="ChEBI" id="CHEBI:29035"/>
        <label>1</label>
    </ligand>
</feature>
<feature type="binding site" evidence="3">
    <location>
        <position position="149"/>
    </location>
    <ligand>
        <name>Mn(2+)</name>
        <dbReference type="ChEBI" id="CHEBI:29035"/>
        <label>1</label>
    </ligand>
</feature>
<dbReference type="GO" id="GO:0046872">
    <property type="term" value="F:metal ion binding"/>
    <property type="evidence" value="ECO:0007669"/>
    <property type="project" value="UniProtKB-KW"/>
</dbReference>
<evidence type="ECO:0000256" key="3">
    <source>
        <dbReference type="PIRSR" id="PIRSR036979-1"/>
    </source>
</evidence>
<evidence type="ECO:0000256" key="2">
    <source>
        <dbReference type="ARBA" id="ARBA00022801"/>
    </source>
</evidence>
<accession>A0A4Y8RLY8</accession>
<dbReference type="InterPro" id="IPR023696">
    <property type="entry name" value="Ureohydrolase_dom_sf"/>
</dbReference>